<evidence type="ECO:0000313" key="4">
    <source>
        <dbReference type="Proteomes" id="UP000218231"/>
    </source>
</evidence>
<feature type="compositionally biased region" description="Polar residues" evidence="1">
    <location>
        <begin position="671"/>
        <end position="680"/>
    </location>
</feature>
<comment type="caution">
    <text evidence="3">The sequence shown here is derived from an EMBL/GenBank/DDBJ whole genome shotgun (WGS) entry which is preliminary data.</text>
</comment>
<feature type="compositionally biased region" description="Basic and acidic residues" evidence="1">
    <location>
        <begin position="391"/>
        <end position="433"/>
    </location>
</feature>
<dbReference type="InterPro" id="IPR043640">
    <property type="entry name" value="AF4/FMR2_CHD"/>
</dbReference>
<feature type="region of interest" description="Disordered" evidence="1">
    <location>
        <begin position="762"/>
        <end position="799"/>
    </location>
</feature>
<dbReference type="Proteomes" id="UP000218231">
    <property type="component" value="Unassembled WGS sequence"/>
</dbReference>
<evidence type="ECO:0000313" key="3">
    <source>
        <dbReference type="EMBL" id="PAV57060.1"/>
    </source>
</evidence>
<evidence type="ECO:0000256" key="1">
    <source>
        <dbReference type="SAM" id="MobiDB-lite"/>
    </source>
</evidence>
<reference evidence="3 4" key="1">
    <citation type="journal article" date="2017" name="Curr. Biol.">
        <title>Genome architecture and evolution of a unichromosomal asexual nematode.</title>
        <authorList>
            <person name="Fradin H."/>
            <person name="Zegar C."/>
            <person name="Gutwein M."/>
            <person name="Lucas J."/>
            <person name="Kovtun M."/>
            <person name="Corcoran D."/>
            <person name="Baugh L.R."/>
            <person name="Kiontke K."/>
            <person name="Gunsalus K."/>
            <person name="Fitch D.H."/>
            <person name="Piano F."/>
        </authorList>
    </citation>
    <scope>NUCLEOTIDE SEQUENCE [LARGE SCALE GENOMIC DNA]</scope>
    <source>
        <strain evidence="3">PF1309</strain>
    </source>
</reference>
<feature type="region of interest" description="Disordered" evidence="1">
    <location>
        <begin position="643"/>
        <end position="680"/>
    </location>
</feature>
<feature type="compositionally biased region" description="Basic and acidic residues" evidence="1">
    <location>
        <begin position="134"/>
        <end position="199"/>
    </location>
</feature>
<dbReference type="STRING" id="2018661.A0A2A2J5J4"/>
<dbReference type="OrthoDB" id="5845605at2759"/>
<sequence length="799" mass="89253">MNSIDEAQIRSRLEGIFGRYNDFVSVVQNFRNGKNGVYGIVREGRPSSSRYNGSHRSVKAAGSGARSLPNGTSTGNYTSSGLDSNDASRLPSPQQCLQSMQNLVNSPPLEHISAVPFISRDYRNLNPSSSTRSAPDEDAYKTKKRERNRDSSDTEPEREKRKRARLEEDERESKLRHEDQPAVVRLQRETSEDPAIKDLFEDDQSEEPNSNKPSTSVSRKNDQLQSGLPQLSPDSGIHSAENDNGEGDDSTNVGQKLELFISGLSPRGQLSPIRTKPVERLKAERDRKEEKRDKERSKLKKDKDETEKPHRKSEKSDDVSTKPPKNSEESKKKVRKEDESSKKSIVMPNETEKTKAEPIKTEETSTSKPPSEEKVRGQISLRTISPNLFKKLIDVGTKESKVIGAKDEKENKVKKIDVEEEKPAKKQKDKDSAKSSSKSSKQVDMKKEPKETVEIKETVGSKESPLMRPSSSASLPEFECQFACSKPFRNSQIREPPEACKSPKDQSEFYQGLARQLKKSGDAEPDKVLRNLFYIESGLYFCLSAKHAVDGSSASNNNPNSDNKSMAASMLKDTNAMLNLVQDNIRKFESQPVGGHFANRLFILSLLSMSAYNYQLYNLRADQTYRTFLHLQKINDHFVTDLNAANQTPSPSSSKTDSGGKATKSTSSSSNVQLNTSDTTTVSVPKNSLLLLRQQNKQMNALMLSDRQWHDAHSRNNQLEDNFIKMVCSATSHFCPNGPIEDFASFLVTAIAWIRSEHAAERHMAPPAAPNKDGFFQKPSTQNQNQNPSSTPKLASSSK</sequence>
<dbReference type="AlphaFoldDB" id="A0A2A2J5J4"/>
<feature type="domain" description="AF4/FMR2 C-terminal homology" evidence="2">
    <location>
        <begin position="503"/>
        <end position="690"/>
    </location>
</feature>
<protein>
    <recommendedName>
        <fullName evidence="2">AF4/FMR2 C-terminal homology domain-containing protein</fullName>
    </recommendedName>
</protein>
<name>A0A2A2J5J4_9BILA</name>
<feature type="compositionally biased region" description="Basic and acidic residues" evidence="1">
    <location>
        <begin position="441"/>
        <end position="460"/>
    </location>
</feature>
<feature type="compositionally biased region" description="Polar residues" evidence="1">
    <location>
        <begin position="207"/>
        <end position="233"/>
    </location>
</feature>
<dbReference type="Pfam" id="PF18876">
    <property type="entry name" value="AFF4_CHD"/>
    <property type="match status" value="1"/>
</dbReference>
<keyword evidence="4" id="KW-1185">Reference proteome</keyword>
<gene>
    <name evidence="3" type="ORF">WR25_26125</name>
</gene>
<feature type="compositionally biased region" description="Basic and acidic residues" evidence="1">
    <location>
        <begin position="350"/>
        <end position="376"/>
    </location>
</feature>
<feature type="compositionally biased region" description="Basic and acidic residues" evidence="1">
    <location>
        <begin position="276"/>
        <end position="342"/>
    </location>
</feature>
<dbReference type="GO" id="GO:0005634">
    <property type="term" value="C:nucleus"/>
    <property type="evidence" value="ECO:0007669"/>
    <property type="project" value="InterPro"/>
</dbReference>
<accession>A0A2A2J5J4</accession>
<feature type="compositionally biased region" description="Polar residues" evidence="1">
    <location>
        <begin position="69"/>
        <end position="92"/>
    </location>
</feature>
<evidence type="ECO:0000259" key="2">
    <source>
        <dbReference type="Pfam" id="PF18876"/>
    </source>
</evidence>
<feature type="region of interest" description="Disordered" evidence="1">
    <location>
        <begin position="124"/>
        <end position="472"/>
    </location>
</feature>
<dbReference type="EMBL" id="LIAE01010657">
    <property type="protein sequence ID" value="PAV57060.1"/>
    <property type="molecule type" value="Genomic_DNA"/>
</dbReference>
<feature type="region of interest" description="Disordered" evidence="1">
    <location>
        <begin position="47"/>
        <end position="92"/>
    </location>
</feature>
<organism evidence="3 4">
    <name type="scientific">Diploscapter pachys</name>
    <dbReference type="NCBI Taxonomy" id="2018661"/>
    <lineage>
        <taxon>Eukaryota</taxon>
        <taxon>Metazoa</taxon>
        <taxon>Ecdysozoa</taxon>
        <taxon>Nematoda</taxon>
        <taxon>Chromadorea</taxon>
        <taxon>Rhabditida</taxon>
        <taxon>Rhabditina</taxon>
        <taxon>Rhabditomorpha</taxon>
        <taxon>Rhabditoidea</taxon>
        <taxon>Rhabditidae</taxon>
        <taxon>Diploscapter</taxon>
    </lineage>
</organism>
<feature type="compositionally biased region" description="Polar residues" evidence="1">
    <location>
        <begin position="778"/>
        <end position="799"/>
    </location>
</feature>
<feature type="compositionally biased region" description="Low complexity" evidence="1">
    <location>
        <begin position="652"/>
        <end position="670"/>
    </location>
</feature>
<proteinExistence type="predicted"/>